<evidence type="ECO:0000313" key="2">
    <source>
        <dbReference type="Proteomes" id="UP000198304"/>
    </source>
</evidence>
<accession>A0A239G481</accession>
<evidence type="ECO:0008006" key="3">
    <source>
        <dbReference type="Google" id="ProtNLM"/>
    </source>
</evidence>
<name>A0A239G481_9FIRM</name>
<keyword evidence="2" id="KW-1185">Reference proteome</keyword>
<proteinExistence type="predicted"/>
<dbReference type="SUPFAM" id="SSF48371">
    <property type="entry name" value="ARM repeat"/>
    <property type="match status" value="1"/>
</dbReference>
<sequence length="201" mass="23583">MVNTFFDTKIEKLIDNVEESKKILIEKELEAIGYPETVGALIRLLDRGLFERDTIVNHCFLLIKHLEQEEFFPYILDILKVTDESIYIQYGIRALSTIPKDTDLVRKLIPDIMQIIESATDHKIIYQGVVLLYRISKVHPQLDSLLNRKSIKVNTSLFQDTLQMVNNLDRWEADFHKHSNVRSELNHPDAFFNFANQFMIF</sequence>
<dbReference type="InterPro" id="IPR016024">
    <property type="entry name" value="ARM-type_fold"/>
</dbReference>
<gene>
    <name evidence="1" type="ORF">SAMN05446037_101556</name>
</gene>
<reference evidence="1 2" key="1">
    <citation type="submission" date="2017-06" db="EMBL/GenBank/DDBJ databases">
        <authorList>
            <person name="Kim H.J."/>
            <person name="Triplett B.A."/>
        </authorList>
    </citation>
    <scope>NUCLEOTIDE SEQUENCE [LARGE SCALE GENOMIC DNA]</scope>
    <source>
        <strain evidence="1 2">SCA</strain>
    </source>
</reference>
<protein>
    <recommendedName>
        <fullName evidence="3">HEAT repeat-containing protein</fullName>
    </recommendedName>
</protein>
<dbReference type="EMBL" id="FZOJ01000015">
    <property type="protein sequence ID" value="SNS63931.1"/>
    <property type="molecule type" value="Genomic_DNA"/>
</dbReference>
<dbReference type="RefSeq" id="WP_089283704.1">
    <property type="nucleotide sequence ID" value="NZ_FZOJ01000015.1"/>
</dbReference>
<dbReference type="Proteomes" id="UP000198304">
    <property type="component" value="Unassembled WGS sequence"/>
</dbReference>
<organism evidence="1 2">
    <name type="scientific">Anaerovirgula multivorans</name>
    <dbReference type="NCBI Taxonomy" id="312168"/>
    <lineage>
        <taxon>Bacteria</taxon>
        <taxon>Bacillati</taxon>
        <taxon>Bacillota</taxon>
        <taxon>Clostridia</taxon>
        <taxon>Peptostreptococcales</taxon>
        <taxon>Natronincolaceae</taxon>
        <taxon>Anaerovirgula</taxon>
    </lineage>
</organism>
<dbReference type="AlphaFoldDB" id="A0A239G481"/>
<dbReference type="OrthoDB" id="1952008at2"/>
<evidence type="ECO:0000313" key="1">
    <source>
        <dbReference type="EMBL" id="SNS63931.1"/>
    </source>
</evidence>